<comment type="caution">
    <text evidence="1">The sequence shown here is derived from an EMBL/GenBank/DDBJ whole genome shotgun (WGS) entry which is preliminary data.</text>
</comment>
<dbReference type="AlphaFoldDB" id="A0AAV9KT16"/>
<gene>
    <name evidence="1" type="ORF">R3W88_014515</name>
</gene>
<sequence>MVSQTLIFGAKDGVTSYLVIHVIILESDLVSNPKLPTAGVLCRKDSSLATIEDSCQANKVQQCKENLDRNLVVHVIMTSL</sequence>
<accession>A0AAV9KT16</accession>
<protein>
    <submittedName>
        <fullName evidence="1">Uncharacterized protein</fullName>
    </submittedName>
</protein>
<evidence type="ECO:0000313" key="1">
    <source>
        <dbReference type="EMBL" id="KAK4716177.1"/>
    </source>
</evidence>
<keyword evidence="2" id="KW-1185">Reference proteome</keyword>
<evidence type="ECO:0000313" key="2">
    <source>
        <dbReference type="Proteomes" id="UP001311915"/>
    </source>
</evidence>
<dbReference type="EMBL" id="JAWPEI010000009">
    <property type="protein sequence ID" value="KAK4716177.1"/>
    <property type="molecule type" value="Genomic_DNA"/>
</dbReference>
<reference evidence="1 2" key="1">
    <citation type="submission" date="2023-10" db="EMBL/GenBank/DDBJ databases">
        <title>Genome-Wide Identification Analysis in wild type Solanum Pinnatisectum Reveals Some Genes Defensing Phytophthora Infestans.</title>
        <authorList>
            <person name="Sun C."/>
        </authorList>
    </citation>
    <scope>NUCLEOTIDE SEQUENCE [LARGE SCALE GENOMIC DNA]</scope>
    <source>
        <strain evidence="1">LQN</strain>
        <tissue evidence="1">Leaf</tissue>
    </source>
</reference>
<name>A0AAV9KT16_9SOLN</name>
<dbReference type="Proteomes" id="UP001311915">
    <property type="component" value="Unassembled WGS sequence"/>
</dbReference>
<organism evidence="1 2">
    <name type="scientific">Solanum pinnatisectum</name>
    <name type="common">tansyleaf nightshade</name>
    <dbReference type="NCBI Taxonomy" id="50273"/>
    <lineage>
        <taxon>Eukaryota</taxon>
        <taxon>Viridiplantae</taxon>
        <taxon>Streptophyta</taxon>
        <taxon>Embryophyta</taxon>
        <taxon>Tracheophyta</taxon>
        <taxon>Spermatophyta</taxon>
        <taxon>Magnoliopsida</taxon>
        <taxon>eudicotyledons</taxon>
        <taxon>Gunneridae</taxon>
        <taxon>Pentapetalae</taxon>
        <taxon>asterids</taxon>
        <taxon>lamiids</taxon>
        <taxon>Solanales</taxon>
        <taxon>Solanaceae</taxon>
        <taxon>Solanoideae</taxon>
        <taxon>Solaneae</taxon>
        <taxon>Solanum</taxon>
    </lineage>
</organism>
<proteinExistence type="predicted"/>